<gene>
    <name evidence="10" type="ORF">NECAME_03056</name>
</gene>
<feature type="transmembrane region" description="Helical" evidence="9">
    <location>
        <begin position="94"/>
        <end position="116"/>
    </location>
</feature>
<protein>
    <recommendedName>
        <fullName evidence="9">Riboflavin transporter</fullName>
    </recommendedName>
</protein>
<organism evidence="10 11">
    <name type="scientific">Necator americanus</name>
    <name type="common">Human hookworm</name>
    <dbReference type="NCBI Taxonomy" id="51031"/>
    <lineage>
        <taxon>Eukaryota</taxon>
        <taxon>Metazoa</taxon>
        <taxon>Ecdysozoa</taxon>
        <taxon>Nematoda</taxon>
        <taxon>Chromadorea</taxon>
        <taxon>Rhabditida</taxon>
        <taxon>Rhabditina</taxon>
        <taxon>Rhabditomorpha</taxon>
        <taxon>Strongyloidea</taxon>
        <taxon>Ancylostomatidae</taxon>
        <taxon>Bunostominae</taxon>
        <taxon>Necator</taxon>
    </lineage>
</organism>
<evidence type="ECO:0000313" key="10">
    <source>
        <dbReference type="EMBL" id="ETN77884.1"/>
    </source>
</evidence>
<keyword evidence="11" id="KW-1185">Reference proteome</keyword>
<comment type="function">
    <text evidence="9">Plasma membrane transporter mediating the uptake by cells of the water soluble vitamin B2/riboflavin that plays a key role in biochemical oxidation-reduction reactions of the carbohydrate, lipid, and amino acid metabolism.</text>
</comment>
<dbReference type="KEGG" id="nai:NECAME_03056"/>
<proteinExistence type="inferred from homology"/>
<evidence type="ECO:0000256" key="1">
    <source>
        <dbReference type="ARBA" id="ARBA00000215"/>
    </source>
</evidence>
<evidence type="ECO:0000256" key="8">
    <source>
        <dbReference type="ARBA" id="ARBA00023136"/>
    </source>
</evidence>
<evidence type="ECO:0000256" key="5">
    <source>
        <dbReference type="ARBA" id="ARBA00022475"/>
    </source>
</evidence>
<dbReference type="PANTHER" id="PTHR12929:SF10">
    <property type="entry name" value="RIBOFLAVIN TRANSPORTER"/>
    <property type="match status" value="1"/>
</dbReference>
<sequence length="129" mass="14424">MLSIISPTLAERVPKIACVKGKINISPPKDSFQLCFDEHCRTFNEVTKNLTYTLPMSPHNDQITASLLAAGLHSYLRVAFASLLRCYDKSESRLFWFGLFTQIGSFIGSMVMLPLVDIVHVFTSAPPCR</sequence>
<comment type="subcellular location">
    <subcellularLocation>
        <location evidence="2 9">Cell membrane</location>
        <topology evidence="2 9">Multi-pass membrane protein</topology>
    </subcellularLocation>
</comment>
<evidence type="ECO:0000256" key="9">
    <source>
        <dbReference type="RuleBase" id="RU368035"/>
    </source>
</evidence>
<dbReference type="Pfam" id="PF06237">
    <property type="entry name" value="SLC52_ribofla_tr"/>
    <property type="match status" value="1"/>
</dbReference>
<dbReference type="Proteomes" id="UP000053676">
    <property type="component" value="Unassembled WGS sequence"/>
</dbReference>
<dbReference type="GO" id="GO:0032217">
    <property type="term" value="F:riboflavin transmembrane transporter activity"/>
    <property type="evidence" value="ECO:0007669"/>
    <property type="project" value="UniProtKB-UniRule"/>
</dbReference>
<evidence type="ECO:0000256" key="7">
    <source>
        <dbReference type="ARBA" id="ARBA00022989"/>
    </source>
</evidence>
<evidence type="ECO:0000256" key="4">
    <source>
        <dbReference type="ARBA" id="ARBA00022448"/>
    </source>
</evidence>
<comment type="caution">
    <text evidence="9">Lacks conserved residue(s) required for the propagation of feature annotation.</text>
</comment>
<keyword evidence="6 9" id="KW-0812">Transmembrane</keyword>
<keyword evidence="4 9" id="KW-0813">Transport</keyword>
<keyword evidence="8 9" id="KW-0472">Membrane</keyword>
<dbReference type="GO" id="GO:0005886">
    <property type="term" value="C:plasma membrane"/>
    <property type="evidence" value="ECO:0007669"/>
    <property type="project" value="UniProtKB-SubCell"/>
</dbReference>
<name>W2T8D5_NECAM</name>
<evidence type="ECO:0000256" key="2">
    <source>
        <dbReference type="ARBA" id="ARBA00004651"/>
    </source>
</evidence>
<dbReference type="EMBL" id="KI660146">
    <property type="protein sequence ID" value="ETN77884.1"/>
    <property type="molecule type" value="Genomic_DNA"/>
</dbReference>
<evidence type="ECO:0000256" key="3">
    <source>
        <dbReference type="ARBA" id="ARBA00006366"/>
    </source>
</evidence>
<comment type="catalytic activity">
    <reaction evidence="1 9">
        <text>riboflavin(in) = riboflavin(out)</text>
        <dbReference type="Rhea" id="RHEA:35015"/>
        <dbReference type="ChEBI" id="CHEBI:57986"/>
    </reaction>
</comment>
<keyword evidence="7 9" id="KW-1133">Transmembrane helix</keyword>
<reference evidence="11" key="1">
    <citation type="journal article" date="2014" name="Nat. Genet.">
        <title>Genome of the human hookworm Necator americanus.</title>
        <authorList>
            <person name="Tang Y.T."/>
            <person name="Gao X."/>
            <person name="Rosa B.A."/>
            <person name="Abubucker S."/>
            <person name="Hallsworth-Pepin K."/>
            <person name="Martin J."/>
            <person name="Tyagi R."/>
            <person name="Heizer E."/>
            <person name="Zhang X."/>
            <person name="Bhonagiri-Palsikar V."/>
            <person name="Minx P."/>
            <person name="Warren W.C."/>
            <person name="Wang Q."/>
            <person name="Zhan B."/>
            <person name="Hotez P.J."/>
            <person name="Sternberg P.W."/>
            <person name="Dougall A."/>
            <person name="Gaze S.T."/>
            <person name="Mulvenna J."/>
            <person name="Sotillo J."/>
            <person name="Ranganathan S."/>
            <person name="Rabelo E.M."/>
            <person name="Wilson R.K."/>
            <person name="Felgner P.L."/>
            <person name="Bethony J."/>
            <person name="Hawdon J.M."/>
            <person name="Gasser R.B."/>
            <person name="Loukas A."/>
            <person name="Mitreva M."/>
        </authorList>
    </citation>
    <scope>NUCLEOTIDE SEQUENCE [LARGE SCALE GENOMIC DNA]</scope>
</reference>
<comment type="similarity">
    <text evidence="3 9">Belongs to the riboflavin transporter family.</text>
</comment>
<dbReference type="InterPro" id="IPR009357">
    <property type="entry name" value="Riboflavin_transptr"/>
</dbReference>
<keyword evidence="5 9" id="KW-1003">Cell membrane</keyword>
<dbReference type="PANTHER" id="PTHR12929">
    <property type="entry name" value="SOLUTE CARRIER FAMILY 52"/>
    <property type="match status" value="1"/>
</dbReference>
<evidence type="ECO:0000256" key="6">
    <source>
        <dbReference type="ARBA" id="ARBA00022692"/>
    </source>
</evidence>
<dbReference type="AlphaFoldDB" id="W2T8D5"/>
<dbReference type="OrthoDB" id="9995836at2759"/>
<accession>W2T8D5</accession>
<evidence type="ECO:0000313" key="11">
    <source>
        <dbReference type="Proteomes" id="UP000053676"/>
    </source>
</evidence>